<protein>
    <submittedName>
        <fullName evidence="2">Uncharacterized protein</fullName>
    </submittedName>
</protein>
<keyword evidence="1" id="KW-1133">Transmembrane helix</keyword>
<evidence type="ECO:0000313" key="3">
    <source>
        <dbReference type="Proteomes" id="UP000708208"/>
    </source>
</evidence>
<accession>A0A8J2JHV6</accession>
<reference evidence="2" key="1">
    <citation type="submission" date="2021-06" db="EMBL/GenBank/DDBJ databases">
        <authorList>
            <person name="Hodson N. C."/>
            <person name="Mongue J. A."/>
            <person name="Jaron S. K."/>
        </authorList>
    </citation>
    <scope>NUCLEOTIDE SEQUENCE</scope>
</reference>
<keyword evidence="1" id="KW-0812">Transmembrane</keyword>
<gene>
    <name evidence="2" type="ORF">AFUS01_LOCUS6739</name>
</gene>
<keyword evidence="3" id="KW-1185">Reference proteome</keyword>
<organism evidence="2 3">
    <name type="scientific">Allacma fusca</name>
    <dbReference type="NCBI Taxonomy" id="39272"/>
    <lineage>
        <taxon>Eukaryota</taxon>
        <taxon>Metazoa</taxon>
        <taxon>Ecdysozoa</taxon>
        <taxon>Arthropoda</taxon>
        <taxon>Hexapoda</taxon>
        <taxon>Collembola</taxon>
        <taxon>Symphypleona</taxon>
        <taxon>Sminthuridae</taxon>
        <taxon>Allacma</taxon>
    </lineage>
</organism>
<dbReference type="EMBL" id="CAJVCH010044356">
    <property type="protein sequence ID" value="CAG7717275.1"/>
    <property type="molecule type" value="Genomic_DNA"/>
</dbReference>
<feature type="transmembrane region" description="Helical" evidence="1">
    <location>
        <begin position="6"/>
        <end position="27"/>
    </location>
</feature>
<name>A0A8J2JHV6_9HEXA</name>
<proteinExistence type="predicted"/>
<keyword evidence="1" id="KW-0472">Membrane</keyword>
<dbReference type="Proteomes" id="UP000708208">
    <property type="component" value="Unassembled WGS sequence"/>
</dbReference>
<evidence type="ECO:0000256" key="1">
    <source>
        <dbReference type="SAM" id="Phobius"/>
    </source>
</evidence>
<dbReference type="AlphaFoldDB" id="A0A8J2JHV6"/>
<sequence length="103" mass="11825">MFCNISTYSLFVVFNFANAFSIEIAILDENPHKKLSPTFTQQNPLNGGQNLPGVLRNTSSLYVWESLFQCKAWDDLDYVIPRFIRRFEANDVRRGWSSQGKGS</sequence>
<evidence type="ECO:0000313" key="2">
    <source>
        <dbReference type="EMBL" id="CAG7717275.1"/>
    </source>
</evidence>
<comment type="caution">
    <text evidence="2">The sequence shown here is derived from an EMBL/GenBank/DDBJ whole genome shotgun (WGS) entry which is preliminary data.</text>
</comment>